<dbReference type="Pfam" id="PF02441">
    <property type="entry name" value="Flavoprotein"/>
    <property type="match status" value="1"/>
</dbReference>
<dbReference type="UniPathway" id="UPA00241">
    <property type="reaction ID" value="UER00353"/>
</dbReference>
<comment type="cofactor">
    <cofactor evidence="3">
        <name>Mg(2+)</name>
        <dbReference type="ChEBI" id="CHEBI:18420"/>
    </cofactor>
</comment>
<accession>A0A0P6XYH2</accession>
<dbReference type="STRING" id="70996.SE18_21750"/>
<dbReference type="PATRIC" id="fig|70996.4.peg.2165"/>
<keyword evidence="3 4" id="KW-0436">Ligase</keyword>
<comment type="pathway">
    <text evidence="3 4">Cofactor biosynthesis; coenzyme A biosynthesis; CoA from (R)-pantothenate: step 2/5.</text>
</comment>
<dbReference type="InterPro" id="IPR003382">
    <property type="entry name" value="Flavoprotein"/>
</dbReference>
<reference evidence="7 8" key="1">
    <citation type="submission" date="2015-07" db="EMBL/GenBank/DDBJ databases">
        <title>Whole genome sequence of Herpetosiphon geysericola DSM 7119.</title>
        <authorList>
            <person name="Hemp J."/>
            <person name="Ward L.M."/>
            <person name="Pace L.A."/>
            <person name="Fischer W.W."/>
        </authorList>
    </citation>
    <scope>NUCLEOTIDE SEQUENCE [LARGE SCALE GENOMIC DNA]</scope>
    <source>
        <strain evidence="7 8">DSM 7119</strain>
    </source>
</reference>
<dbReference type="NCBIfam" id="TIGR00521">
    <property type="entry name" value="coaBC_dfp"/>
    <property type="match status" value="1"/>
</dbReference>
<feature type="binding site" evidence="3">
    <location>
        <position position="341"/>
    </location>
    <ligand>
        <name>CTP</name>
        <dbReference type="ChEBI" id="CHEBI:37563"/>
    </ligand>
</feature>
<keyword evidence="3" id="KW-0511">Multifunctional enzyme</keyword>
<evidence type="ECO:0000259" key="6">
    <source>
        <dbReference type="Pfam" id="PF04127"/>
    </source>
</evidence>
<feature type="binding site" evidence="3">
    <location>
        <position position="345"/>
    </location>
    <ligand>
        <name>CTP</name>
        <dbReference type="ChEBI" id="CHEBI:37563"/>
    </ligand>
</feature>
<dbReference type="InterPro" id="IPR035929">
    <property type="entry name" value="CoaB-like_sf"/>
</dbReference>
<dbReference type="Gene3D" id="3.40.50.1950">
    <property type="entry name" value="Flavin prenyltransferase-like"/>
    <property type="match status" value="1"/>
</dbReference>
<dbReference type="RefSeq" id="WP_054536569.1">
    <property type="nucleotide sequence ID" value="NZ_LGKP01000035.1"/>
</dbReference>
<dbReference type="GO" id="GO:0046872">
    <property type="term" value="F:metal ion binding"/>
    <property type="evidence" value="ECO:0007669"/>
    <property type="project" value="UniProtKB-KW"/>
</dbReference>
<feature type="domain" description="DNA/pantothenate metabolism flavoprotein C-terminal" evidence="6">
    <location>
        <begin position="187"/>
        <end position="393"/>
    </location>
</feature>
<dbReference type="SUPFAM" id="SSF52507">
    <property type="entry name" value="Homo-oligomeric flavin-containing Cys decarboxylases, HFCD"/>
    <property type="match status" value="1"/>
</dbReference>
<dbReference type="InterPro" id="IPR036551">
    <property type="entry name" value="Flavin_trans-like"/>
</dbReference>
<evidence type="ECO:0000256" key="2">
    <source>
        <dbReference type="ARBA" id="ARBA00023239"/>
    </source>
</evidence>
<name>A0A0P6XYH2_9CHLR</name>
<evidence type="ECO:0000256" key="3">
    <source>
        <dbReference type="HAMAP-Rule" id="MF_02225"/>
    </source>
</evidence>
<evidence type="ECO:0000313" key="7">
    <source>
        <dbReference type="EMBL" id="KPL81299.1"/>
    </source>
</evidence>
<comment type="caution">
    <text evidence="3">Lacks conserved residue(s) required for the propagation of feature annotation.</text>
</comment>
<dbReference type="InterPro" id="IPR005252">
    <property type="entry name" value="CoaBC"/>
</dbReference>
<dbReference type="HAMAP" id="MF_02225">
    <property type="entry name" value="CoaBC"/>
    <property type="match status" value="1"/>
</dbReference>
<dbReference type="GO" id="GO:0015937">
    <property type="term" value="P:coenzyme A biosynthetic process"/>
    <property type="evidence" value="ECO:0007669"/>
    <property type="project" value="UniProtKB-UniRule"/>
</dbReference>
<sequence length="400" mass="42355">MSLVDRRIVLGVTGGIAAYKVVQLARNLSLVGALVDVVMTEEATKFVTPLTFGALTHRPVYTDMWQLSEGTDIGHVTIGDRADLIIIAPATANTLARLAMGMSDDMLTTTVLASRAPILLAPAMNVNMWANAATQANVATLQSRGVQIIPPTAGRMAEPMVGVGRLAEIDQIEAEIRLALGKKFGVLAGKRLVISAGGTHEAIDPVRFIGNRSSGAMGFGLAAAARDAGADVRLIIGAASATPPLGTQHIYAESAAAMQAAIEHAIEQGCDMLIMAAAVADYRPVSVADNKIKKTEQGDQSLSLQLTHTTDILASLKERTGFVKIGFAAETHDLEQYAQAKLTRKGLDAIVANDARTALGASDNAVTVFSRDGQRWNFARQAKTELAQQLIALFSSFLRR</sequence>
<feature type="binding site" evidence="3">
    <location>
        <position position="291"/>
    </location>
    <ligand>
        <name>CTP</name>
        <dbReference type="ChEBI" id="CHEBI:37563"/>
    </ligand>
</feature>
<keyword evidence="8" id="KW-1185">Reference proteome</keyword>
<dbReference type="InterPro" id="IPR007085">
    <property type="entry name" value="DNA/pantothenate-metab_flavo_C"/>
</dbReference>
<keyword evidence="3 4" id="KW-0288">FMN</keyword>
<dbReference type="EC" id="4.1.1.36" evidence="3"/>
<evidence type="ECO:0000259" key="5">
    <source>
        <dbReference type="Pfam" id="PF02441"/>
    </source>
</evidence>
<evidence type="ECO:0000256" key="4">
    <source>
        <dbReference type="RuleBase" id="RU364078"/>
    </source>
</evidence>
<comment type="cofactor">
    <cofactor evidence="3">
        <name>FMN</name>
        <dbReference type="ChEBI" id="CHEBI:58210"/>
    </cofactor>
    <text evidence="3">Binds 1 FMN per subunit.</text>
</comment>
<dbReference type="SUPFAM" id="SSF102645">
    <property type="entry name" value="CoaB-like"/>
    <property type="match status" value="1"/>
</dbReference>
<comment type="caution">
    <text evidence="7">The sequence shown here is derived from an EMBL/GenBank/DDBJ whole genome shotgun (WGS) entry which is preliminary data.</text>
</comment>
<dbReference type="GO" id="GO:0015941">
    <property type="term" value="P:pantothenate catabolic process"/>
    <property type="evidence" value="ECO:0007669"/>
    <property type="project" value="InterPro"/>
</dbReference>
<feature type="region of interest" description="Phosphopantothenate--cysteine ligase" evidence="3">
    <location>
        <begin position="192"/>
        <end position="400"/>
    </location>
</feature>
<comment type="catalytic activity">
    <reaction evidence="3 4">
        <text>N-[(R)-4-phosphopantothenoyl]-L-cysteine + H(+) = (R)-4'-phosphopantetheine + CO2</text>
        <dbReference type="Rhea" id="RHEA:16793"/>
        <dbReference type="ChEBI" id="CHEBI:15378"/>
        <dbReference type="ChEBI" id="CHEBI:16526"/>
        <dbReference type="ChEBI" id="CHEBI:59458"/>
        <dbReference type="ChEBI" id="CHEBI:61723"/>
        <dbReference type="EC" id="4.1.1.36"/>
    </reaction>
</comment>
<keyword evidence="2 3" id="KW-0456">Lyase</keyword>
<keyword evidence="3 4" id="KW-0285">Flavoprotein</keyword>
<dbReference type="PANTHER" id="PTHR14359:SF6">
    <property type="entry name" value="PHOSPHOPANTOTHENOYLCYSTEINE DECARBOXYLASE"/>
    <property type="match status" value="1"/>
</dbReference>
<dbReference type="EC" id="6.3.2.5" evidence="3"/>
<feature type="binding site" evidence="3">
    <location>
        <position position="281"/>
    </location>
    <ligand>
        <name>CTP</name>
        <dbReference type="ChEBI" id="CHEBI:37563"/>
    </ligand>
</feature>
<comment type="function">
    <text evidence="4">Catalyzes two steps in the biosynthesis of coenzyme A. In the first step cysteine is conjugated to 4'-phosphopantothenate to form 4-phosphopantothenoylcysteine, in the latter compound is decarboxylated to form 4'-phosphopantotheine.</text>
</comment>
<dbReference type="GO" id="GO:0010181">
    <property type="term" value="F:FMN binding"/>
    <property type="evidence" value="ECO:0007669"/>
    <property type="project" value="UniProtKB-UniRule"/>
</dbReference>
<dbReference type="Gene3D" id="3.40.50.10300">
    <property type="entry name" value="CoaB-like"/>
    <property type="match status" value="1"/>
</dbReference>
<dbReference type="EMBL" id="LGKP01000035">
    <property type="protein sequence ID" value="KPL81299.1"/>
    <property type="molecule type" value="Genomic_DNA"/>
</dbReference>
<comment type="pathway">
    <text evidence="3 4">Cofactor biosynthesis; coenzyme A biosynthesis; CoA from (R)-pantothenate: step 3/5.</text>
</comment>
<dbReference type="Pfam" id="PF04127">
    <property type="entry name" value="DFP"/>
    <property type="match status" value="1"/>
</dbReference>
<evidence type="ECO:0000256" key="1">
    <source>
        <dbReference type="ARBA" id="ARBA00022793"/>
    </source>
</evidence>
<dbReference type="Proteomes" id="UP000050277">
    <property type="component" value="Unassembled WGS sequence"/>
</dbReference>
<dbReference type="PANTHER" id="PTHR14359">
    <property type="entry name" value="HOMO-OLIGOMERIC FLAVIN CONTAINING CYS DECARBOXYLASE FAMILY"/>
    <property type="match status" value="1"/>
</dbReference>
<keyword evidence="3" id="KW-0479">Metal-binding</keyword>
<comment type="catalytic activity">
    <reaction evidence="3 4">
        <text>(R)-4'-phosphopantothenate + L-cysteine + CTP = N-[(R)-4-phosphopantothenoyl]-L-cysteine + CMP + diphosphate + H(+)</text>
        <dbReference type="Rhea" id="RHEA:19397"/>
        <dbReference type="ChEBI" id="CHEBI:10986"/>
        <dbReference type="ChEBI" id="CHEBI:15378"/>
        <dbReference type="ChEBI" id="CHEBI:33019"/>
        <dbReference type="ChEBI" id="CHEBI:35235"/>
        <dbReference type="ChEBI" id="CHEBI:37563"/>
        <dbReference type="ChEBI" id="CHEBI:59458"/>
        <dbReference type="ChEBI" id="CHEBI:60377"/>
        <dbReference type="EC" id="6.3.2.5"/>
    </reaction>
</comment>
<evidence type="ECO:0000313" key="8">
    <source>
        <dbReference type="Proteomes" id="UP000050277"/>
    </source>
</evidence>
<comment type="similarity">
    <text evidence="3 4">In the C-terminal section; belongs to the PPC synthetase family.</text>
</comment>
<gene>
    <name evidence="3" type="primary">coaBC</name>
    <name evidence="7" type="ORF">SE18_21750</name>
</gene>
<feature type="domain" description="Flavoprotein" evidence="5">
    <location>
        <begin position="7"/>
        <end position="165"/>
    </location>
</feature>
<keyword evidence="3" id="KW-0460">Magnesium</keyword>
<dbReference type="AlphaFoldDB" id="A0A0P6XYH2"/>
<dbReference type="GO" id="GO:0004633">
    <property type="term" value="F:phosphopantothenoylcysteine decarboxylase activity"/>
    <property type="evidence" value="ECO:0007669"/>
    <property type="project" value="UniProtKB-UniRule"/>
</dbReference>
<feature type="binding site" evidence="3">
    <location>
        <position position="327"/>
    </location>
    <ligand>
        <name>CTP</name>
        <dbReference type="ChEBI" id="CHEBI:37563"/>
    </ligand>
</feature>
<proteinExistence type="inferred from homology"/>
<dbReference type="GO" id="GO:0071513">
    <property type="term" value="C:phosphopantothenoylcysteine decarboxylase complex"/>
    <property type="evidence" value="ECO:0007669"/>
    <property type="project" value="TreeGrafter"/>
</dbReference>
<feature type="region of interest" description="Phosphopantothenoylcysteine decarboxylase" evidence="3">
    <location>
        <begin position="1"/>
        <end position="191"/>
    </location>
</feature>
<comment type="similarity">
    <text evidence="3 4">In the N-terminal section; belongs to the HFCD (homo-oligomeric flavin containing Cys decarboxylase) superfamily.</text>
</comment>
<comment type="function">
    <text evidence="3">Catalyzes two sequential steps in the biosynthesis of coenzyme A. In the first step cysteine is conjugated to 4'-phosphopantothenate to form 4-phosphopantothenoylcysteine. In the second step the latter compound is decarboxylated to form 4'-phosphopantotheine.</text>
</comment>
<dbReference type="OrthoDB" id="9802554at2"/>
<protein>
    <recommendedName>
        <fullName evidence="3">Coenzyme A biosynthesis bifunctional protein CoaBC</fullName>
    </recommendedName>
    <alternativeName>
        <fullName evidence="3">DNA/pantothenate metabolism flavoprotein</fullName>
    </alternativeName>
    <alternativeName>
        <fullName evidence="3">Phosphopantothenoylcysteine synthetase/decarboxylase</fullName>
        <shortName evidence="3">PPCS-PPCDC</shortName>
    </alternativeName>
    <domain>
        <recommendedName>
            <fullName evidence="3">Phosphopantothenoylcysteine decarboxylase</fullName>
            <shortName evidence="3">PPC decarboxylase</shortName>
            <shortName evidence="3">PPC-DC</shortName>
            <ecNumber evidence="3">4.1.1.36</ecNumber>
        </recommendedName>
        <alternativeName>
            <fullName evidence="3">CoaC</fullName>
        </alternativeName>
    </domain>
    <domain>
        <recommendedName>
            <fullName evidence="3">Phosphopantothenate--cysteine ligase</fullName>
            <ecNumber evidence="3">6.3.2.5</ecNumber>
        </recommendedName>
        <alternativeName>
            <fullName evidence="3">CoaB</fullName>
        </alternativeName>
        <alternativeName>
            <fullName evidence="3">Phosphopantothenoylcysteine synthetase</fullName>
            <shortName evidence="3">PPC synthetase</shortName>
            <shortName evidence="3">PPC-S</shortName>
        </alternativeName>
    </domain>
</protein>
<dbReference type="GO" id="GO:0004632">
    <property type="term" value="F:phosphopantothenate--cysteine ligase activity"/>
    <property type="evidence" value="ECO:0007669"/>
    <property type="project" value="UniProtKB-UniRule"/>
</dbReference>
<organism evidence="7 8">
    <name type="scientific">Herpetosiphon geysericola</name>
    <dbReference type="NCBI Taxonomy" id="70996"/>
    <lineage>
        <taxon>Bacteria</taxon>
        <taxon>Bacillati</taxon>
        <taxon>Chloroflexota</taxon>
        <taxon>Chloroflexia</taxon>
        <taxon>Herpetosiphonales</taxon>
        <taxon>Herpetosiphonaceae</taxon>
        <taxon>Herpetosiphon</taxon>
    </lineage>
</organism>
<keyword evidence="1 3" id="KW-0210">Decarboxylase</keyword>